<feature type="signal peptide" evidence="2">
    <location>
        <begin position="1"/>
        <end position="22"/>
    </location>
</feature>
<name>A0A2S9XLN8_9BACT</name>
<feature type="region of interest" description="Disordered" evidence="1">
    <location>
        <begin position="24"/>
        <end position="136"/>
    </location>
</feature>
<dbReference type="PROSITE" id="PS51257">
    <property type="entry name" value="PROKAR_LIPOPROTEIN"/>
    <property type="match status" value="1"/>
</dbReference>
<keyword evidence="4" id="KW-1185">Reference proteome</keyword>
<evidence type="ECO:0000256" key="2">
    <source>
        <dbReference type="SAM" id="SignalP"/>
    </source>
</evidence>
<reference evidence="3 4" key="1">
    <citation type="submission" date="2018-03" db="EMBL/GenBank/DDBJ databases">
        <title>Draft Genome Sequences of the Obligatory Marine Myxobacteria Enhygromyxa salina SWB005.</title>
        <authorList>
            <person name="Poehlein A."/>
            <person name="Moghaddam J.A."/>
            <person name="Harms H."/>
            <person name="Alanjari M."/>
            <person name="Koenig G.M."/>
            <person name="Daniel R."/>
            <person name="Schaeberle T.F."/>
        </authorList>
    </citation>
    <scope>NUCLEOTIDE SEQUENCE [LARGE SCALE GENOMIC DNA]</scope>
    <source>
        <strain evidence="3 4">SWB005</strain>
    </source>
</reference>
<accession>A0A2S9XLN8</accession>
<evidence type="ECO:0000313" key="4">
    <source>
        <dbReference type="Proteomes" id="UP000237968"/>
    </source>
</evidence>
<keyword evidence="2" id="KW-0732">Signal</keyword>
<evidence type="ECO:0000256" key="1">
    <source>
        <dbReference type="SAM" id="MobiDB-lite"/>
    </source>
</evidence>
<feature type="compositionally biased region" description="Pro residues" evidence="1">
    <location>
        <begin position="71"/>
        <end position="99"/>
    </location>
</feature>
<dbReference type="Proteomes" id="UP000237968">
    <property type="component" value="Unassembled WGS sequence"/>
</dbReference>
<sequence>MPPTLRLSSLPLLCLALVSACAATERDAKTGDADKSEVETAAKAEAGDEEPPPPVSAKIAISSVQMIQDCPDPPAPSPGAPSPGAPSPGAPSPQAPAPTEPLADESMAKPAAMPPRVDEGSGARFAPGDAPGFVQPCDQSNMQLTIEIAGASGQTAVPVAVKAVRLLSKGRQVGELKSRKPSAWSEERYQPWDEQLSPGEALKASYKLGLPDWTAVEQAIGESSFGHMFTIEVDVEVDGRVETVVSPEFPREEPHVIVT</sequence>
<dbReference type="AlphaFoldDB" id="A0A2S9XLN8"/>
<dbReference type="EMBL" id="PVNK01000184">
    <property type="protein sequence ID" value="PRP93789.1"/>
    <property type="molecule type" value="Genomic_DNA"/>
</dbReference>
<gene>
    <name evidence="3" type="ORF">ENSA5_41900</name>
</gene>
<comment type="caution">
    <text evidence="3">The sequence shown here is derived from an EMBL/GenBank/DDBJ whole genome shotgun (WGS) entry which is preliminary data.</text>
</comment>
<protein>
    <submittedName>
        <fullName evidence="3">Uncharacterized protein</fullName>
    </submittedName>
</protein>
<evidence type="ECO:0000313" key="3">
    <source>
        <dbReference type="EMBL" id="PRP93789.1"/>
    </source>
</evidence>
<feature type="compositionally biased region" description="Basic and acidic residues" evidence="1">
    <location>
        <begin position="24"/>
        <end position="46"/>
    </location>
</feature>
<proteinExistence type="predicted"/>
<organism evidence="3 4">
    <name type="scientific">Enhygromyxa salina</name>
    <dbReference type="NCBI Taxonomy" id="215803"/>
    <lineage>
        <taxon>Bacteria</taxon>
        <taxon>Pseudomonadati</taxon>
        <taxon>Myxococcota</taxon>
        <taxon>Polyangia</taxon>
        <taxon>Nannocystales</taxon>
        <taxon>Nannocystaceae</taxon>
        <taxon>Enhygromyxa</taxon>
    </lineage>
</organism>
<feature type="chain" id="PRO_5015661571" evidence="2">
    <location>
        <begin position="23"/>
        <end position="259"/>
    </location>
</feature>